<sequence>MKHTFFGRRALFGKHALFGLLGAISVLTVVPVAAVMPAYAVDNIEGGDAPDLTAVKAKIEAKDYQGALAELRDLAQDTQQPDVYNLLGFTLRKTGDYKTALTYYTKALELKPDHKAAREYLGELYVETGDMPKAQEQLASLEKLCPAGCEELSDLQKAIDTKVTK</sequence>
<evidence type="ECO:0000256" key="1">
    <source>
        <dbReference type="PROSITE-ProRule" id="PRU00339"/>
    </source>
</evidence>
<comment type="caution">
    <text evidence="2">The sequence shown here is derived from an EMBL/GenBank/DDBJ whole genome shotgun (WGS) entry which is preliminary data.</text>
</comment>
<accession>A0ABT4R231</accession>
<protein>
    <submittedName>
        <fullName evidence="2">Tetratricopeptide repeat protein</fullName>
    </submittedName>
</protein>
<dbReference type="SUPFAM" id="SSF48452">
    <property type="entry name" value="TPR-like"/>
    <property type="match status" value="1"/>
</dbReference>
<evidence type="ECO:0000313" key="3">
    <source>
        <dbReference type="Proteomes" id="UP001152178"/>
    </source>
</evidence>
<gene>
    <name evidence="2" type="ORF">OOJ09_26880</name>
</gene>
<dbReference type="Pfam" id="PF14559">
    <property type="entry name" value="TPR_19"/>
    <property type="match status" value="1"/>
</dbReference>
<dbReference type="RefSeq" id="WP_269908095.1">
    <property type="nucleotide sequence ID" value="NZ_JAPFQA010000018.1"/>
</dbReference>
<keyword evidence="1" id="KW-0802">TPR repeat</keyword>
<reference evidence="2" key="1">
    <citation type="submission" date="2022-11" db="EMBL/GenBank/DDBJ databases">
        <authorList>
            <person name="Coimbra C."/>
        </authorList>
    </citation>
    <scope>NUCLEOTIDE SEQUENCE</scope>
    <source>
        <strain evidence="2">Jales19</strain>
    </source>
</reference>
<proteinExistence type="predicted"/>
<feature type="repeat" description="TPR" evidence="1">
    <location>
        <begin position="81"/>
        <end position="114"/>
    </location>
</feature>
<dbReference type="SMART" id="SM00028">
    <property type="entry name" value="TPR"/>
    <property type="match status" value="1"/>
</dbReference>
<evidence type="ECO:0000313" key="2">
    <source>
        <dbReference type="EMBL" id="MCZ8547825.1"/>
    </source>
</evidence>
<organism evidence="2 3">
    <name type="scientific">Mesorhizobium qingshengii</name>
    <dbReference type="NCBI Taxonomy" id="1165689"/>
    <lineage>
        <taxon>Bacteria</taxon>
        <taxon>Pseudomonadati</taxon>
        <taxon>Pseudomonadota</taxon>
        <taxon>Alphaproteobacteria</taxon>
        <taxon>Hyphomicrobiales</taxon>
        <taxon>Phyllobacteriaceae</taxon>
        <taxon>Mesorhizobium</taxon>
    </lineage>
</organism>
<dbReference type="Proteomes" id="UP001152178">
    <property type="component" value="Unassembled WGS sequence"/>
</dbReference>
<dbReference type="Gene3D" id="1.25.40.10">
    <property type="entry name" value="Tetratricopeptide repeat domain"/>
    <property type="match status" value="1"/>
</dbReference>
<dbReference type="InterPro" id="IPR019734">
    <property type="entry name" value="TPR_rpt"/>
</dbReference>
<dbReference type="EMBL" id="JAPFQA010000018">
    <property type="protein sequence ID" value="MCZ8547825.1"/>
    <property type="molecule type" value="Genomic_DNA"/>
</dbReference>
<dbReference type="PROSITE" id="PS50293">
    <property type="entry name" value="TPR_REGION"/>
    <property type="match status" value="1"/>
</dbReference>
<name>A0ABT4R231_9HYPH</name>
<keyword evidence="3" id="KW-1185">Reference proteome</keyword>
<dbReference type="PROSITE" id="PS50005">
    <property type="entry name" value="TPR"/>
    <property type="match status" value="1"/>
</dbReference>
<dbReference type="InterPro" id="IPR011990">
    <property type="entry name" value="TPR-like_helical_dom_sf"/>
</dbReference>